<feature type="domain" description="Phospholipid/glycerol acyltransferase" evidence="3">
    <location>
        <begin position="39"/>
        <end position="155"/>
    </location>
</feature>
<dbReference type="SUPFAM" id="SSF69593">
    <property type="entry name" value="Glycerol-3-phosphate (1)-acyltransferase"/>
    <property type="match status" value="1"/>
</dbReference>
<name>A0A2I1ILW6_9ACTO</name>
<gene>
    <name evidence="4" type="ORF">CYJ19_07905</name>
</gene>
<dbReference type="EMBL" id="PKKO01000004">
    <property type="protein sequence ID" value="PKY72115.1"/>
    <property type="molecule type" value="Genomic_DNA"/>
</dbReference>
<proteinExistence type="predicted"/>
<dbReference type="InterPro" id="IPR002123">
    <property type="entry name" value="Plipid/glycerol_acylTrfase"/>
</dbReference>
<dbReference type="PANTHER" id="PTHR10434">
    <property type="entry name" value="1-ACYL-SN-GLYCEROL-3-PHOSPHATE ACYLTRANSFERASE"/>
    <property type="match status" value="1"/>
</dbReference>
<keyword evidence="1 4" id="KW-0808">Transferase</keyword>
<evidence type="ECO:0000313" key="5">
    <source>
        <dbReference type="Proteomes" id="UP000235122"/>
    </source>
</evidence>
<accession>A0A2I1ILW6</accession>
<sequence>MAQLFSGGVRRALARIVVALCRVHLCADSARPDQFSSPTIFYANHTSHLDFLVLWAMLPLRERIRPVAAKDYWSSFPRALPARLFHAYLVDRSGKRKKNQIKGMNEVLTRGESLLIFPEGTRGDGRALGHFHRGIYLLAKQNPQVPVVPVRLQDLGKILPKGHHLPLPHKSSVCFCSPLSLRPGESQISFLRRARAALLPTSGS</sequence>
<protein>
    <submittedName>
        <fullName evidence="4">1-acyl-sn-glycerol-3-phosphate acyltransferase</fullName>
    </submittedName>
</protein>
<dbReference type="STRING" id="33007.HMPREF3198_00540"/>
<dbReference type="CDD" id="cd07989">
    <property type="entry name" value="LPLAT_AGPAT-like"/>
    <property type="match status" value="1"/>
</dbReference>
<dbReference type="GO" id="GO:0006654">
    <property type="term" value="P:phosphatidic acid biosynthetic process"/>
    <property type="evidence" value="ECO:0007669"/>
    <property type="project" value="TreeGrafter"/>
</dbReference>
<evidence type="ECO:0000313" key="4">
    <source>
        <dbReference type="EMBL" id="PKY72115.1"/>
    </source>
</evidence>
<organism evidence="4 5">
    <name type="scientific">Winkia neuii</name>
    <dbReference type="NCBI Taxonomy" id="33007"/>
    <lineage>
        <taxon>Bacteria</taxon>
        <taxon>Bacillati</taxon>
        <taxon>Actinomycetota</taxon>
        <taxon>Actinomycetes</taxon>
        <taxon>Actinomycetales</taxon>
        <taxon>Actinomycetaceae</taxon>
        <taxon>Winkia</taxon>
    </lineage>
</organism>
<dbReference type="Proteomes" id="UP000235122">
    <property type="component" value="Unassembled WGS sequence"/>
</dbReference>
<comment type="caution">
    <text evidence="4">The sequence shown here is derived from an EMBL/GenBank/DDBJ whole genome shotgun (WGS) entry which is preliminary data.</text>
</comment>
<reference evidence="4 5" key="1">
    <citation type="submission" date="2017-12" db="EMBL/GenBank/DDBJ databases">
        <title>Phylogenetic diversity of female urinary microbiome.</title>
        <authorList>
            <person name="Thomas-White K."/>
            <person name="Wolfe A.J."/>
        </authorList>
    </citation>
    <scope>NUCLEOTIDE SEQUENCE [LARGE SCALE GENOMIC DNA]</scope>
    <source>
        <strain evidence="4 5">UMB0402</strain>
    </source>
</reference>
<dbReference type="SMART" id="SM00563">
    <property type="entry name" value="PlsC"/>
    <property type="match status" value="1"/>
</dbReference>
<dbReference type="RefSeq" id="WP_024331261.1">
    <property type="nucleotide sequence ID" value="NZ_JASOXK010000003.1"/>
</dbReference>
<evidence type="ECO:0000259" key="3">
    <source>
        <dbReference type="SMART" id="SM00563"/>
    </source>
</evidence>
<keyword evidence="5" id="KW-1185">Reference proteome</keyword>
<dbReference type="GO" id="GO:0003841">
    <property type="term" value="F:1-acylglycerol-3-phosphate O-acyltransferase activity"/>
    <property type="evidence" value="ECO:0007669"/>
    <property type="project" value="TreeGrafter"/>
</dbReference>
<dbReference type="GeneID" id="35867478"/>
<dbReference type="Pfam" id="PF01553">
    <property type="entry name" value="Acyltransferase"/>
    <property type="match status" value="1"/>
</dbReference>
<dbReference type="AlphaFoldDB" id="A0A2I1ILW6"/>
<evidence type="ECO:0000256" key="1">
    <source>
        <dbReference type="ARBA" id="ARBA00022679"/>
    </source>
</evidence>
<evidence type="ECO:0000256" key="2">
    <source>
        <dbReference type="ARBA" id="ARBA00023315"/>
    </source>
</evidence>
<dbReference type="PANTHER" id="PTHR10434:SF11">
    <property type="entry name" value="1-ACYL-SN-GLYCEROL-3-PHOSPHATE ACYLTRANSFERASE"/>
    <property type="match status" value="1"/>
</dbReference>
<keyword evidence="2 4" id="KW-0012">Acyltransferase</keyword>